<evidence type="ECO:0000313" key="3">
    <source>
        <dbReference type="WBParaSite" id="nRc.2.0.1.t04423-RA"/>
    </source>
</evidence>
<accession>A0A915HR70</accession>
<dbReference type="Proteomes" id="UP000887565">
    <property type="component" value="Unplaced"/>
</dbReference>
<name>A0A915HR70_ROMCU</name>
<proteinExistence type="predicted"/>
<organism evidence="2 3">
    <name type="scientific">Romanomermis culicivorax</name>
    <name type="common">Nematode worm</name>
    <dbReference type="NCBI Taxonomy" id="13658"/>
    <lineage>
        <taxon>Eukaryota</taxon>
        <taxon>Metazoa</taxon>
        <taxon>Ecdysozoa</taxon>
        <taxon>Nematoda</taxon>
        <taxon>Enoplea</taxon>
        <taxon>Dorylaimia</taxon>
        <taxon>Mermithida</taxon>
        <taxon>Mermithoidea</taxon>
        <taxon>Mermithidae</taxon>
        <taxon>Romanomermis</taxon>
    </lineage>
</organism>
<feature type="region of interest" description="Disordered" evidence="1">
    <location>
        <begin position="68"/>
        <end position="118"/>
    </location>
</feature>
<feature type="compositionally biased region" description="Polar residues" evidence="1">
    <location>
        <begin position="97"/>
        <end position="107"/>
    </location>
</feature>
<protein>
    <submittedName>
        <fullName evidence="3">Uncharacterized protein</fullName>
    </submittedName>
</protein>
<evidence type="ECO:0000256" key="1">
    <source>
        <dbReference type="SAM" id="MobiDB-lite"/>
    </source>
</evidence>
<evidence type="ECO:0000313" key="2">
    <source>
        <dbReference type="Proteomes" id="UP000887565"/>
    </source>
</evidence>
<reference evidence="3" key="1">
    <citation type="submission" date="2022-11" db="UniProtKB">
        <authorList>
            <consortium name="WormBaseParasite"/>
        </authorList>
    </citation>
    <scope>IDENTIFICATION</scope>
</reference>
<keyword evidence="2" id="KW-1185">Reference proteome</keyword>
<dbReference type="WBParaSite" id="nRc.2.0.1.t04423-RA">
    <property type="protein sequence ID" value="nRc.2.0.1.t04423-RA"/>
    <property type="gene ID" value="nRc.2.0.1.g04423"/>
</dbReference>
<sequence length="153" mass="17008">MVRLKNLWCPMLADNLCNKKLGYGLGSDIWSSESFKPFVKVVHKDYNKVVASLTSGHWSDKVDTYSMKPPHNGGRQLVEDPNVDMSHDDEPPMDNGNMDNDSALENNDNMEDDGGIDNDLNDKGGDSVCFQLQLGLPVVLHKLIISTVMILCK</sequence>
<dbReference type="AlphaFoldDB" id="A0A915HR70"/>